<evidence type="ECO:0000256" key="4">
    <source>
        <dbReference type="ARBA" id="ARBA00023241"/>
    </source>
</evidence>
<proteinExistence type="inferred from homology"/>
<dbReference type="CDD" id="cd03784">
    <property type="entry name" value="GT1_Gtf-like"/>
    <property type="match status" value="1"/>
</dbReference>
<dbReference type="PANTHER" id="PTHR48046">
    <property type="entry name" value="UDP-GLYCOSYLTRANSFERASE 72E1"/>
    <property type="match status" value="1"/>
</dbReference>
<gene>
    <name evidence="7" type="ORF">CEY00_Acc06090</name>
</gene>
<dbReference type="PROSITE" id="PS00375">
    <property type="entry name" value="UDPGT"/>
    <property type="match status" value="1"/>
</dbReference>
<sequence>METTNLHAAMLCSPGMGHLIPVLELGKRLLTNHSLHVTILVVTTPASSGQAHLLLQTDTGSTQPNIIELPPVDISCLITPTTKVVTQLCIIMREARPAIRSALSNMDPQPTIFVADHFGTESFEIAEELRIPKYTYVPSTAWFTALTSYCPVLDKEIAGQYVDRTETLRIPGCRPVRPEDVVDPMLDRTDQQYYEYLRIGVEFSLSDGILLNTWEDLERKSLEALRGHEILKTPVYAIGPFTKPVEPDGLNTELLEWLEYQPGQSVIFVSFGSGGTLSAEQITELAWGLELSQQRFIWVVRPPIDGHADAAFFKSSDGPDDTHQESNFLPDGFLARTHKVGMVVPMWAPQMRILTHPSVGGFLSHCGWNSTLESLTNGVPIVAWPLYAEQRMNAVVLTEELGVALRTEVLPTKKVVGRREVEKLVRGVLEGGKGMRERAKEVRESGKNALRKGGSSYNSLCELIRDCQNLLNSKDPSNSTNI</sequence>
<evidence type="ECO:0000256" key="3">
    <source>
        <dbReference type="ARBA" id="ARBA00022679"/>
    </source>
</evidence>
<dbReference type="GO" id="GO:0009813">
    <property type="term" value="P:flavonoid biosynthetic process"/>
    <property type="evidence" value="ECO:0007669"/>
    <property type="project" value="UniProtKB-KW"/>
</dbReference>
<keyword evidence="2 5" id="KW-0328">Glycosyltransferase</keyword>
<dbReference type="InParanoid" id="A0A2R6RLD9"/>
<keyword evidence="8" id="KW-1185">Reference proteome</keyword>
<name>A0A2R6RLD9_ACTCC</name>
<dbReference type="FunFam" id="3.40.50.2000:FF:000051">
    <property type="entry name" value="Glycosyltransferase"/>
    <property type="match status" value="1"/>
</dbReference>
<dbReference type="Gramene" id="PSS30805">
    <property type="protein sequence ID" value="PSS30805"/>
    <property type="gene ID" value="CEY00_Acc06090"/>
</dbReference>
<dbReference type="EMBL" id="NKQK01000005">
    <property type="protein sequence ID" value="PSS30805.1"/>
    <property type="molecule type" value="Genomic_DNA"/>
</dbReference>
<evidence type="ECO:0000256" key="6">
    <source>
        <dbReference type="RuleBase" id="RU362057"/>
    </source>
</evidence>
<reference evidence="7 8" key="1">
    <citation type="submission" date="2017-07" db="EMBL/GenBank/DDBJ databases">
        <title>An improved, manually edited Actinidia chinensis var. chinensis (kiwifruit) genome highlights the challenges associated with draft genomes and gene prediction in plants.</title>
        <authorList>
            <person name="Pilkington S."/>
            <person name="Crowhurst R."/>
            <person name="Hilario E."/>
            <person name="Nardozza S."/>
            <person name="Fraser L."/>
            <person name="Peng Y."/>
            <person name="Gunaseelan K."/>
            <person name="Simpson R."/>
            <person name="Tahir J."/>
            <person name="Deroles S."/>
            <person name="Templeton K."/>
            <person name="Luo Z."/>
            <person name="Davy M."/>
            <person name="Cheng C."/>
            <person name="Mcneilage M."/>
            <person name="Scaglione D."/>
            <person name="Liu Y."/>
            <person name="Zhang Q."/>
            <person name="Datson P."/>
            <person name="De Silva N."/>
            <person name="Gardiner S."/>
            <person name="Bassett H."/>
            <person name="Chagne D."/>
            <person name="Mccallum J."/>
            <person name="Dzierzon H."/>
            <person name="Deng C."/>
            <person name="Wang Y.-Y."/>
            <person name="Barron N."/>
            <person name="Manako K."/>
            <person name="Bowen J."/>
            <person name="Foster T."/>
            <person name="Erridge Z."/>
            <person name="Tiffin H."/>
            <person name="Waite C."/>
            <person name="Davies K."/>
            <person name="Grierson E."/>
            <person name="Laing W."/>
            <person name="Kirk R."/>
            <person name="Chen X."/>
            <person name="Wood M."/>
            <person name="Montefiori M."/>
            <person name="Brummell D."/>
            <person name="Schwinn K."/>
            <person name="Catanach A."/>
            <person name="Fullerton C."/>
            <person name="Li D."/>
            <person name="Meiyalaghan S."/>
            <person name="Nieuwenhuizen N."/>
            <person name="Read N."/>
            <person name="Prakash R."/>
            <person name="Hunter D."/>
            <person name="Zhang H."/>
            <person name="Mckenzie M."/>
            <person name="Knabel M."/>
            <person name="Harris A."/>
            <person name="Allan A."/>
            <person name="Chen A."/>
            <person name="Janssen B."/>
            <person name="Plunkett B."/>
            <person name="Dwamena C."/>
            <person name="Voogd C."/>
            <person name="Leif D."/>
            <person name="Lafferty D."/>
            <person name="Souleyre E."/>
            <person name="Varkonyi-Gasic E."/>
            <person name="Gambi F."/>
            <person name="Hanley J."/>
            <person name="Yao J.-L."/>
            <person name="Cheung J."/>
            <person name="David K."/>
            <person name="Warren B."/>
            <person name="Marsh K."/>
            <person name="Snowden K."/>
            <person name="Lin-Wang K."/>
            <person name="Brian L."/>
            <person name="Martinez-Sanchez M."/>
            <person name="Wang M."/>
            <person name="Ileperuma N."/>
            <person name="Macnee N."/>
            <person name="Campin R."/>
            <person name="Mcatee P."/>
            <person name="Drummond R."/>
            <person name="Espley R."/>
            <person name="Ireland H."/>
            <person name="Wu R."/>
            <person name="Atkinson R."/>
            <person name="Karunairetnam S."/>
            <person name="Bulley S."/>
            <person name="Chunkath S."/>
            <person name="Hanley Z."/>
            <person name="Storey R."/>
            <person name="Thrimawithana A."/>
            <person name="Thomson S."/>
            <person name="David C."/>
            <person name="Testolin R."/>
        </authorList>
    </citation>
    <scope>NUCLEOTIDE SEQUENCE [LARGE SCALE GENOMIC DNA]</scope>
    <source>
        <strain evidence="8">cv. Red5</strain>
        <tissue evidence="7">Young leaf</tissue>
    </source>
</reference>
<dbReference type="EC" id="2.4.1.-" evidence="6"/>
<dbReference type="Proteomes" id="UP000241394">
    <property type="component" value="Chromosome LG5"/>
</dbReference>
<dbReference type="Pfam" id="PF00201">
    <property type="entry name" value="UDPGT"/>
    <property type="match status" value="1"/>
</dbReference>
<comment type="caution">
    <text evidence="7">The sequence shown here is derived from an EMBL/GenBank/DDBJ whole genome shotgun (WGS) entry which is preliminary data.</text>
</comment>
<dbReference type="SUPFAM" id="SSF53756">
    <property type="entry name" value="UDP-Glycosyltransferase/glycogen phosphorylase"/>
    <property type="match status" value="1"/>
</dbReference>
<protein>
    <recommendedName>
        <fullName evidence="6">Glycosyltransferase</fullName>
        <ecNumber evidence="6">2.4.1.-</ecNumber>
    </recommendedName>
</protein>
<dbReference type="InterPro" id="IPR035595">
    <property type="entry name" value="UDP_glycos_trans_CS"/>
</dbReference>
<dbReference type="FunCoup" id="A0A2R6RLD9">
    <property type="interactions" value="290"/>
</dbReference>
<dbReference type="OMA" id="MVRKIMV"/>
<keyword evidence="4" id="KW-0284">Flavonoid biosynthesis</keyword>
<keyword evidence="3 5" id="KW-0808">Transferase</keyword>
<evidence type="ECO:0000313" key="7">
    <source>
        <dbReference type="EMBL" id="PSS30805.1"/>
    </source>
</evidence>
<dbReference type="PANTHER" id="PTHR48046:SF1">
    <property type="entry name" value="GLYCOSYLTRANSFERASE-RELATED"/>
    <property type="match status" value="1"/>
</dbReference>
<dbReference type="STRING" id="1590841.A0A2R6RLD9"/>
<reference evidence="8" key="2">
    <citation type="journal article" date="2018" name="BMC Genomics">
        <title>A manually annotated Actinidia chinensis var. chinensis (kiwifruit) genome highlights the challenges associated with draft genomes and gene prediction in plants.</title>
        <authorList>
            <person name="Pilkington S.M."/>
            <person name="Crowhurst R."/>
            <person name="Hilario E."/>
            <person name="Nardozza S."/>
            <person name="Fraser L."/>
            <person name="Peng Y."/>
            <person name="Gunaseelan K."/>
            <person name="Simpson R."/>
            <person name="Tahir J."/>
            <person name="Deroles S.C."/>
            <person name="Templeton K."/>
            <person name="Luo Z."/>
            <person name="Davy M."/>
            <person name="Cheng C."/>
            <person name="McNeilage M."/>
            <person name="Scaglione D."/>
            <person name="Liu Y."/>
            <person name="Zhang Q."/>
            <person name="Datson P."/>
            <person name="De Silva N."/>
            <person name="Gardiner S.E."/>
            <person name="Bassett H."/>
            <person name="Chagne D."/>
            <person name="McCallum J."/>
            <person name="Dzierzon H."/>
            <person name="Deng C."/>
            <person name="Wang Y.Y."/>
            <person name="Barron L."/>
            <person name="Manako K."/>
            <person name="Bowen J."/>
            <person name="Foster T.M."/>
            <person name="Erridge Z.A."/>
            <person name="Tiffin H."/>
            <person name="Waite C.N."/>
            <person name="Davies K.M."/>
            <person name="Grierson E.P."/>
            <person name="Laing W.A."/>
            <person name="Kirk R."/>
            <person name="Chen X."/>
            <person name="Wood M."/>
            <person name="Montefiori M."/>
            <person name="Brummell D.A."/>
            <person name="Schwinn K.E."/>
            <person name="Catanach A."/>
            <person name="Fullerton C."/>
            <person name="Li D."/>
            <person name="Meiyalaghan S."/>
            <person name="Nieuwenhuizen N."/>
            <person name="Read N."/>
            <person name="Prakash R."/>
            <person name="Hunter D."/>
            <person name="Zhang H."/>
            <person name="McKenzie M."/>
            <person name="Knabel M."/>
            <person name="Harris A."/>
            <person name="Allan A.C."/>
            <person name="Gleave A."/>
            <person name="Chen A."/>
            <person name="Janssen B.J."/>
            <person name="Plunkett B."/>
            <person name="Ampomah-Dwamena C."/>
            <person name="Voogd C."/>
            <person name="Leif D."/>
            <person name="Lafferty D."/>
            <person name="Souleyre E.J.F."/>
            <person name="Varkonyi-Gasic E."/>
            <person name="Gambi F."/>
            <person name="Hanley J."/>
            <person name="Yao J.L."/>
            <person name="Cheung J."/>
            <person name="David K.M."/>
            <person name="Warren B."/>
            <person name="Marsh K."/>
            <person name="Snowden K.C."/>
            <person name="Lin-Wang K."/>
            <person name="Brian L."/>
            <person name="Martinez-Sanchez M."/>
            <person name="Wang M."/>
            <person name="Ileperuma N."/>
            <person name="Macnee N."/>
            <person name="Campin R."/>
            <person name="McAtee P."/>
            <person name="Drummond R.S.M."/>
            <person name="Espley R.V."/>
            <person name="Ireland H.S."/>
            <person name="Wu R."/>
            <person name="Atkinson R.G."/>
            <person name="Karunairetnam S."/>
            <person name="Bulley S."/>
            <person name="Chunkath S."/>
            <person name="Hanley Z."/>
            <person name="Storey R."/>
            <person name="Thrimawithana A.H."/>
            <person name="Thomson S."/>
            <person name="David C."/>
            <person name="Testolin R."/>
            <person name="Huang H."/>
            <person name="Hellens R.P."/>
            <person name="Schaffer R.J."/>
        </authorList>
    </citation>
    <scope>NUCLEOTIDE SEQUENCE [LARGE SCALE GENOMIC DNA]</scope>
    <source>
        <strain evidence="8">cv. Red5</strain>
    </source>
</reference>
<evidence type="ECO:0000313" key="8">
    <source>
        <dbReference type="Proteomes" id="UP000241394"/>
    </source>
</evidence>
<evidence type="ECO:0000256" key="1">
    <source>
        <dbReference type="ARBA" id="ARBA00009995"/>
    </source>
</evidence>
<dbReference type="GO" id="GO:0008194">
    <property type="term" value="F:UDP-glycosyltransferase activity"/>
    <property type="evidence" value="ECO:0007669"/>
    <property type="project" value="InterPro"/>
</dbReference>
<accession>A0A2R6RLD9</accession>
<dbReference type="Gene3D" id="3.40.50.2000">
    <property type="entry name" value="Glycogen Phosphorylase B"/>
    <property type="match status" value="2"/>
</dbReference>
<organism evidence="7 8">
    <name type="scientific">Actinidia chinensis var. chinensis</name>
    <name type="common">Chinese soft-hair kiwi</name>
    <dbReference type="NCBI Taxonomy" id="1590841"/>
    <lineage>
        <taxon>Eukaryota</taxon>
        <taxon>Viridiplantae</taxon>
        <taxon>Streptophyta</taxon>
        <taxon>Embryophyta</taxon>
        <taxon>Tracheophyta</taxon>
        <taxon>Spermatophyta</taxon>
        <taxon>Magnoliopsida</taxon>
        <taxon>eudicotyledons</taxon>
        <taxon>Gunneridae</taxon>
        <taxon>Pentapetalae</taxon>
        <taxon>asterids</taxon>
        <taxon>Ericales</taxon>
        <taxon>Actinidiaceae</taxon>
        <taxon>Actinidia</taxon>
    </lineage>
</organism>
<comment type="similarity">
    <text evidence="1 5">Belongs to the UDP-glycosyltransferase family.</text>
</comment>
<evidence type="ECO:0000256" key="5">
    <source>
        <dbReference type="RuleBase" id="RU003718"/>
    </source>
</evidence>
<dbReference type="InterPro" id="IPR002213">
    <property type="entry name" value="UDP_glucos_trans"/>
</dbReference>
<dbReference type="AlphaFoldDB" id="A0A2R6RLD9"/>
<evidence type="ECO:0000256" key="2">
    <source>
        <dbReference type="ARBA" id="ARBA00022676"/>
    </source>
</evidence>
<dbReference type="OrthoDB" id="5835829at2759"/>